<evidence type="ECO:0000313" key="1">
    <source>
        <dbReference type="EMBL" id="HIZ69041.1"/>
    </source>
</evidence>
<reference evidence="1" key="2">
    <citation type="submission" date="2021-04" db="EMBL/GenBank/DDBJ databases">
        <authorList>
            <person name="Gilroy R."/>
        </authorList>
    </citation>
    <scope>NUCLEOTIDE SEQUENCE</scope>
    <source>
        <strain evidence="1">ChiHecec3B27-8219</strain>
    </source>
</reference>
<accession>A0A9D2FYL0</accession>
<dbReference type="Proteomes" id="UP000824055">
    <property type="component" value="Unassembled WGS sequence"/>
</dbReference>
<dbReference type="EMBL" id="DXBE01000031">
    <property type="protein sequence ID" value="HIZ69041.1"/>
    <property type="molecule type" value="Genomic_DNA"/>
</dbReference>
<reference evidence="1" key="1">
    <citation type="journal article" date="2021" name="PeerJ">
        <title>Extensive microbial diversity within the chicken gut microbiome revealed by metagenomics and culture.</title>
        <authorList>
            <person name="Gilroy R."/>
            <person name="Ravi A."/>
            <person name="Getino M."/>
            <person name="Pursley I."/>
            <person name="Horton D.L."/>
            <person name="Alikhan N.F."/>
            <person name="Baker D."/>
            <person name="Gharbi K."/>
            <person name="Hall N."/>
            <person name="Watson M."/>
            <person name="Adriaenssens E.M."/>
            <person name="Foster-Nyarko E."/>
            <person name="Jarju S."/>
            <person name="Secka A."/>
            <person name="Antonio M."/>
            <person name="Oren A."/>
            <person name="Chaudhuri R.R."/>
            <person name="La Ragione R."/>
            <person name="Hildebrand F."/>
            <person name="Pallen M.J."/>
        </authorList>
    </citation>
    <scope>NUCLEOTIDE SEQUENCE</scope>
    <source>
        <strain evidence="1">ChiHecec3B27-8219</strain>
    </source>
</reference>
<name>A0A9D2FYL0_9BACT</name>
<evidence type="ECO:0000313" key="2">
    <source>
        <dbReference type="Proteomes" id="UP000824055"/>
    </source>
</evidence>
<gene>
    <name evidence="1" type="ORF">H9966_04025</name>
</gene>
<comment type="caution">
    <text evidence="1">The sequence shown here is derived from an EMBL/GenBank/DDBJ whole genome shotgun (WGS) entry which is preliminary data.</text>
</comment>
<sequence>MLTFFLPLLALAFIACGKRVHIDEISFRGDIVIYEGAPYTGDIWTEDESTGRFRTETGILRSLTFYHRNGKEAITMQVSEQGAPHTEIFDEQGQPMDMMTFQTKYADIWIKMAMIQGELMMK</sequence>
<proteinExistence type="predicted"/>
<organism evidence="1 2">
    <name type="scientific">Candidatus Prevotella avicola</name>
    <dbReference type="NCBI Taxonomy" id="2838738"/>
    <lineage>
        <taxon>Bacteria</taxon>
        <taxon>Pseudomonadati</taxon>
        <taxon>Bacteroidota</taxon>
        <taxon>Bacteroidia</taxon>
        <taxon>Bacteroidales</taxon>
        <taxon>Prevotellaceae</taxon>
        <taxon>Prevotella</taxon>
    </lineage>
</organism>
<dbReference type="AlphaFoldDB" id="A0A9D2FYL0"/>
<protein>
    <submittedName>
        <fullName evidence="1">Uncharacterized protein</fullName>
    </submittedName>
</protein>